<organism evidence="1 2">
    <name type="scientific">Dawidia soli</name>
    <dbReference type="NCBI Taxonomy" id="2782352"/>
    <lineage>
        <taxon>Bacteria</taxon>
        <taxon>Pseudomonadati</taxon>
        <taxon>Bacteroidota</taxon>
        <taxon>Cytophagia</taxon>
        <taxon>Cytophagales</taxon>
        <taxon>Chryseotaleaceae</taxon>
        <taxon>Dawidia</taxon>
    </lineage>
</organism>
<evidence type="ECO:0000313" key="1">
    <source>
        <dbReference type="EMBL" id="MBT1688455.1"/>
    </source>
</evidence>
<dbReference type="EMBL" id="JAHESC010000026">
    <property type="protein sequence ID" value="MBT1688455.1"/>
    <property type="molecule type" value="Genomic_DNA"/>
</dbReference>
<evidence type="ECO:0000313" key="2">
    <source>
        <dbReference type="Proteomes" id="UP001319180"/>
    </source>
</evidence>
<sequence length="297" mass="32744">MLALLAGCGSDDGDNDVQYTIEPQLEFVSVKFVAGATATPIDTVAVTFRYRDGDGDIGLTETDRDAPYQSYNFFLENGTTLTPVPGARVDVQYNQSVGTFVLVDPGTATGTLATLETREKPAFSELPPLVYPYSCLNYRAGSILVAAKNKGILNDSHVISDSLMMEEEKFYILSSIDNTFYSEQNKNALNLFVDFLVAGNDGTYTEFDFTRDLPTKVCAQGFDTRLPLLSALTPGHHTFLVFDFTITSDKQGEITYAMTSSGFRDLFHGKNLKLRLSLKDRALHESNSIETSVIRIQ</sequence>
<gene>
    <name evidence="1" type="ORF">KK078_17930</name>
</gene>
<proteinExistence type="predicted"/>
<dbReference type="Proteomes" id="UP001319180">
    <property type="component" value="Unassembled WGS sequence"/>
</dbReference>
<protein>
    <submittedName>
        <fullName evidence="1">Uncharacterized protein</fullName>
    </submittedName>
</protein>
<dbReference type="AlphaFoldDB" id="A0AAP2DCY6"/>
<name>A0AAP2DCY6_9BACT</name>
<accession>A0AAP2DCY6</accession>
<comment type="caution">
    <text evidence="1">The sequence shown here is derived from an EMBL/GenBank/DDBJ whole genome shotgun (WGS) entry which is preliminary data.</text>
</comment>
<keyword evidence="2" id="KW-1185">Reference proteome</keyword>
<reference evidence="1 2" key="1">
    <citation type="submission" date="2021-05" db="EMBL/GenBank/DDBJ databases">
        <title>A Polyphasic approach of four new species of the genus Ohtaekwangia: Ohtaekwangia histidinii sp. nov., Ohtaekwangia cretensis sp. nov., Ohtaekwangia indiensis sp. nov., Ohtaekwangia reichenbachii sp. nov. from diverse environment.</title>
        <authorList>
            <person name="Octaviana S."/>
        </authorList>
    </citation>
    <scope>NUCLEOTIDE SEQUENCE [LARGE SCALE GENOMIC DNA]</scope>
    <source>
        <strain evidence="1 2">PWU37</strain>
    </source>
</reference>